<feature type="compositionally biased region" description="Polar residues" evidence="1">
    <location>
        <begin position="190"/>
        <end position="200"/>
    </location>
</feature>
<gene>
    <name evidence="2" type="ORF">ACAOBT_LOCUS34404</name>
</gene>
<reference evidence="2" key="1">
    <citation type="submission" date="2022-03" db="EMBL/GenBank/DDBJ databases">
        <authorList>
            <person name="Sayadi A."/>
        </authorList>
    </citation>
    <scope>NUCLEOTIDE SEQUENCE</scope>
</reference>
<dbReference type="AlphaFoldDB" id="A0A9P0MIR3"/>
<dbReference type="EMBL" id="CAKOFQ010008575">
    <property type="protein sequence ID" value="CAH2014933.1"/>
    <property type="molecule type" value="Genomic_DNA"/>
</dbReference>
<protein>
    <submittedName>
        <fullName evidence="2">Uncharacterized protein</fullName>
    </submittedName>
</protein>
<feature type="region of interest" description="Disordered" evidence="1">
    <location>
        <begin position="169"/>
        <end position="200"/>
    </location>
</feature>
<proteinExistence type="predicted"/>
<dbReference type="Proteomes" id="UP001152888">
    <property type="component" value="Unassembled WGS sequence"/>
</dbReference>
<evidence type="ECO:0000256" key="1">
    <source>
        <dbReference type="SAM" id="MobiDB-lite"/>
    </source>
</evidence>
<accession>A0A9P0MIR3</accession>
<evidence type="ECO:0000313" key="2">
    <source>
        <dbReference type="EMBL" id="CAH2014933.1"/>
    </source>
</evidence>
<sequence>MNAVLFQTLMTSNNRAKMIEHLTVCPHEVLEAAGHFFLSHRRLELPREENLPPISVDELYGCGSNDFRGRPSPLKRDDVAPRLILDLDTQMDGVVMRLMNTIQRLVKQQGWTKKTKCKSAQALDDSFKLLNRLVCCNTRVPCSLQVFKIPKDLPRSYCYDGTARMKTIDLEESEDEQLEDGTRQRPHATGRTTSTDGSIQ</sequence>
<comment type="caution">
    <text evidence="2">The sequence shown here is derived from an EMBL/GenBank/DDBJ whole genome shotgun (WGS) entry which is preliminary data.</text>
</comment>
<feature type="compositionally biased region" description="Acidic residues" evidence="1">
    <location>
        <begin position="170"/>
        <end position="179"/>
    </location>
</feature>
<dbReference type="OrthoDB" id="10426193at2759"/>
<evidence type="ECO:0000313" key="3">
    <source>
        <dbReference type="Proteomes" id="UP001152888"/>
    </source>
</evidence>
<organism evidence="2 3">
    <name type="scientific">Acanthoscelides obtectus</name>
    <name type="common">Bean weevil</name>
    <name type="synonym">Bruchus obtectus</name>
    <dbReference type="NCBI Taxonomy" id="200917"/>
    <lineage>
        <taxon>Eukaryota</taxon>
        <taxon>Metazoa</taxon>
        <taxon>Ecdysozoa</taxon>
        <taxon>Arthropoda</taxon>
        <taxon>Hexapoda</taxon>
        <taxon>Insecta</taxon>
        <taxon>Pterygota</taxon>
        <taxon>Neoptera</taxon>
        <taxon>Endopterygota</taxon>
        <taxon>Coleoptera</taxon>
        <taxon>Polyphaga</taxon>
        <taxon>Cucujiformia</taxon>
        <taxon>Chrysomeloidea</taxon>
        <taxon>Chrysomelidae</taxon>
        <taxon>Bruchinae</taxon>
        <taxon>Bruchini</taxon>
        <taxon>Acanthoscelides</taxon>
    </lineage>
</organism>
<name>A0A9P0MIR3_ACAOB</name>
<keyword evidence="3" id="KW-1185">Reference proteome</keyword>